<feature type="domain" description="ABC transmembrane type-1" evidence="9">
    <location>
        <begin position="23"/>
        <end position="207"/>
    </location>
</feature>
<protein>
    <submittedName>
        <fullName evidence="10">Ectoine/hydroxyectoine ABC transporter permease subunit EhuD</fullName>
    </submittedName>
</protein>
<keyword evidence="4 8" id="KW-0812">Transmembrane</keyword>
<dbReference type="InterPro" id="IPR035906">
    <property type="entry name" value="MetI-like_sf"/>
</dbReference>
<name>A0ABV9HJI1_9MICO</name>
<dbReference type="NCBIfam" id="TIGR01726">
    <property type="entry name" value="HEQRo_perm_3TM"/>
    <property type="match status" value="1"/>
</dbReference>
<evidence type="ECO:0000256" key="2">
    <source>
        <dbReference type="ARBA" id="ARBA00022448"/>
    </source>
</evidence>
<sequence>MTETPAWSWEHAAAVLPELFEGLQITILATVVGMVIASVLGLVVAMVRRSSLRAVTIPVGLLVEFIRSTPLLVQLVFANLLFTQFPSLAIGCVVLGIHYATYMSEVFRAGIDAVPRGQWEAAVALDLPRSRTWGAVVLPQAIRKTLPGLGNYAISMFKETPFLFAIAVVEMYTAAQQYGAGTFRYMEAITLTGLLFLLVSYPTSLLVRRMENRLA</sequence>
<evidence type="ECO:0000313" key="10">
    <source>
        <dbReference type="EMBL" id="MFC4629715.1"/>
    </source>
</evidence>
<dbReference type="InterPro" id="IPR043429">
    <property type="entry name" value="ArtM/GltK/GlnP/TcyL/YhdX-like"/>
</dbReference>
<dbReference type="NCBIfam" id="TIGR03003">
    <property type="entry name" value="ectoine_ehuD"/>
    <property type="match status" value="1"/>
</dbReference>
<comment type="similarity">
    <text evidence="8">Belongs to the binding-protein-dependent transport system permease family.</text>
</comment>
<dbReference type="InterPro" id="IPR000515">
    <property type="entry name" value="MetI-like"/>
</dbReference>
<keyword evidence="3" id="KW-1003">Cell membrane</keyword>
<evidence type="ECO:0000256" key="8">
    <source>
        <dbReference type="RuleBase" id="RU363032"/>
    </source>
</evidence>
<evidence type="ECO:0000313" key="11">
    <source>
        <dbReference type="Proteomes" id="UP001596011"/>
    </source>
</evidence>
<organism evidence="10 11">
    <name type="scientific">Promicromonospora alba</name>
    <dbReference type="NCBI Taxonomy" id="1616110"/>
    <lineage>
        <taxon>Bacteria</taxon>
        <taxon>Bacillati</taxon>
        <taxon>Actinomycetota</taxon>
        <taxon>Actinomycetes</taxon>
        <taxon>Micrococcales</taxon>
        <taxon>Promicromonosporaceae</taxon>
        <taxon>Promicromonospora</taxon>
    </lineage>
</organism>
<evidence type="ECO:0000256" key="1">
    <source>
        <dbReference type="ARBA" id="ARBA00004651"/>
    </source>
</evidence>
<dbReference type="InterPro" id="IPR014341">
    <property type="entry name" value="Ectoine_EhuD"/>
</dbReference>
<keyword evidence="5" id="KW-0029">Amino-acid transport</keyword>
<comment type="caution">
    <text evidence="10">The sequence shown here is derived from an EMBL/GenBank/DDBJ whole genome shotgun (WGS) entry which is preliminary data.</text>
</comment>
<keyword evidence="6 8" id="KW-1133">Transmembrane helix</keyword>
<dbReference type="SUPFAM" id="SSF161098">
    <property type="entry name" value="MetI-like"/>
    <property type="match status" value="1"/>
</dbReference>
<dbReference type="PANTHER" id="PTHR30614">
    <property type="entry name" value="MEMBRANE COMPONENT OF AMINO ACID ABC TRANSPORTER"/>
    <property type="match status" value="1"/>
</dbReference>
<accession>A0ABV9HJI1</accession>
<comment type="subcellular location">
    <subcellularLocation>
        <location evidence="1 8">Cell membrane</location>
        <topology evidence="1 8">Multi-pass membrane protein</topology>
    </subcellularLocation>
</comment>
<dbReference type="PANTHER" id="PTHR30614:SF0">
    <property type="entry name" value="L-CYSTINE TRANSPORT SYSTEM PERMEASE PROTEIN TCYL"/>
    <property type="match status" value="1"/>
</dbReference>
<evidence type="ECO:0000256" key="7">
    <source>
        <dbReference type="ARBA" id="ARBA00023136"/>
    </source>
</evidence>
<evidence type="ECO:0000256" key="3">
    <source>
        <dbReference type="ARBA" id="ARBA00022475"/>
    </source>
</evidence>
<feature type="transmembrane region" description="Helical" evidence="8">
    <location>
        <begin position="185"/>
        <end position="207"/>
    </location>
</feature>
<keyword evidence="11" id="KW-1185">Reference proteome</keyword>
<reference evidence="11" key="1">
    <citation type="journal article" date="2019" name="Int. J. Syst. Evol. Microbiol.">
        <title>The Global Catalogue of Microorganisms (GCM) 10K type strain sequencing project: providing services to taxonomists for standard genome sequencing and annotation.</title>
        <authorList>
            <consortium name="The Broad Institute Genomics Platform"/>
            <consortium name="The Broad Institute Genome Sequencing Center for Infectious Disease"/>
            <person name="Wu L."/>
            <person name="Ma J."/>
        </authorList>
    </citation>
    <scope>NUCLEOTIDE SEQUENCE [LARGE SCALE GENOMIC DNA]</scope>
    <source>
        <strain evidence="11">CCUG 42722</strain>
    </source>
</reference>
<proteinExistence type="inferred from homology"/>
<keyword evidence="2 8" id="KW-0813">Transport</keyword>
<evidence type="ECO:0000256" key="5">
    <source>
        <dbReference type="ARBA" id="ARBA00022970"/>
    </source>
</evidence>
<evidence type="ECO:0000256" key="4">
    <source>
        <dbReference type="ARBA" id="ARBA00022692"/>
    </source>
</evidence>
<dbReference type="Gene3D" id="1.10.3720.10">
    <property type="entry name" value="MetI-like"/>
    <property type="match status" value="1"/>
</dbReference>
<dbReference type="CDD" id="cd06261">
    <property type="entry name" value="TM_PBP2"/>
    <property type="match status" value="1"/>
</dbReference>
<keyword evidence="7 8" id="KW-0472">Membrane</keyword>
<dbReference type="Proteomes" id="UP001596011">
    <property type="component" value="Unassembled WGS sequence"/>
</dbReference>
<gene>
    <name evidence="10" type="primary">ehuD</name>
    <name evidence="10" type="ORF">ACFO6V_15815</name>
</gene>
<evidence type="ECO:0000259" key="9">
    <source>
        <dbReference type="PROSITE" id="PS50928"/>
    </source>
</evidence>
<dbReference type="RefSeq" id="WP_377136825.1">
    <property type="nucleotide sequence ID" value="NZ_JBHSFI010000005.1"/>
</dbReference>
<dbReference type="InterPro" id="IPR010065">
    <property type="entry name" value="AA_ABC_transptr_permease_3TM"/>
</dbReference>
<dbReference type="EMBL" id="JBHSFI010000005">
    <property type="protein sequence ID" value="MFC4629715.1"/>
    <property type="molecule type" value="Genomic_DNA"/>
</dbReference>
<evidence type="ECO:0000256" key="6">
    <source>
        <dbReference type="ARBA" id="ARBA00022989"/>
    </source>
</evidence>
<feature type="transmembrane region" description="Helical" evidence="8">
    <location>
        <begin position="25"/>
        <end position="47"/>
    </location>
</feature>
<dbReference type="PROSITE" id="PS50928">
    <property type="entry name" value="ABC_TM1"/>
    <property type="match status" value="1"/>
</dbReference>
<dbReference type="Pfam" id="PF00528">
    <property type="entry name" value="BPD_transp_1"/>
    <property type="match status" value="1"/>
</dbReference>